<reference evidence="1 2" key="1">
    <citation type="journal article" date="2018" name="Int. J. Syst. Evol. Microbiol.">
        <title>Micromonospora globbae sp. nov., an endophytic actinomycete isolated from roots of Globba winitii C. H. Wright.</title>
        <authorList>
            <person name="Kuncharoen N."/>
            <person name="Pittayakhajonwut P."/>
            <person name="Tanasupawat S."/>
        </authorList>
    </citation>
    <scope>NUCLEOTIDE SEQUENCE [LARGE SCALE GENOMIC DNA]</scope>
    <source>
        <strain evidence="1 2">WPS1-2</strain>
    </source>
</reference>
<sequence>MRAQAGRDLAGSAHRGDVGEVLLRLVLDRHDTAVTDATSRALLQRHDVHGLRVIARALATAHDSEYADHLHDAVTQHLLPDGPIAEFRDLCDELGEDPDPAVRRGATHLRSMAAPWTSTP</sequence>
<comment type="caution">
    <text evidence="1">The sequence shown here is derived from an EMBL/GenBank/DDBJ whole genome shotgun (WGS) entry which is preliminary data.</text>
</comment>
<proteinExistence type="predicted"/>
<dbReference type="Proteomes" id="UP000285744">
    <property type="component" value="Unassembled WGS sequence"/>
</dbReference>
<organism evidence="1 2">
    <name type="scientific">Micromonospora globbae</name>
    <dbReference type="NCBI Taxonomy" id="1894969"/>
    <lineage>
        <taxon>Bacteria</taxon>
        <taxon>Bacillati</taxon>
        <taxon>Actinomycetota</taxon>
        <taxon>Actinomycetes</taxon>
        <taxon>Micromonosporales</taxon>
        <taxon>Micromonosporaceae</taxon>
        <taxon>Micromonospora</taxon>
    </lineage>
</organism>
<evidence type="ECO:0000313" key="1">
    <source>
        <dbReference type="EMBL" id="RKF24801.1"/>
    </source>
</evidence>
<dbReference type="EMBL" id="RAQQ01000020">
    <property type="protein sequence ID" value="RKF24801.1"/>
    <property type="molecule type" value="Genomic_DNA"/>
</dbReference>
<evidence type="ECO:0008006" key="3">
    <source>
        <dbReference type="Google" id="ProtNLM"/>
    </source>
</evidence>
<name>A0A420EVP1_9ACTN</name>
<evidence type="ECO:0000313" key="2">
    <source>
        <dbReference type="Proteomes" id="UP000285744"/>
    </source>
</evidence>
<gene>
    <name evidence="1" type="ORF">D7I43_24710</name>
</gene>
<dbReference type="AlphaFoldDB" id="A0A420EVP1"/>
<protein>
    <recommendedName>
        <fullName evidence="3">HEAT repeat domain-containing protein</fullName>
    </recommendedName>
</protein>
<accession>A0A420EVP1</accession>